<evidence type="ECO:0000313" key="1">
    <source>
        <dbReference type="EMBL" id="RMX37112.1"/>
    </source>
</evidence>
<evidence type="ECO:0000313" key="2">
    <source>
        <dbReference type="Proteomes" id="UP000275408"/>
    </source>
</evidence>
<protein>
    <recommendedName>
        <fullName evidence="3">Reverse transcriptase domain-containing protein</fullName>
    </recommendedName>
</protein>
<reference evidence="1 2" key="1">
    <citation type="journal article" date="2018" name="Sci. Rep.">
        <title>Comparative analysis of the Pocillopora damicornis genome highlights role of immune system in coral evolution.</title>
        <authorList>
            <person name="Cunning R."/>
            <person name="Bay R.A."/>
            <person name="Gillette P."/>
            <person name="Baker A.C."/>
            <person name="Traylor-Knowles N."/>
        </authorList>
    </citation>
    <scope>NUCLEOTIDE SEQUENCE [LARGE SCALE GENOMIC DNA]</scope>
    <source>
        <strain evidence="1">RSMAS</strain>
        <tissue evidence="1">Whole animal</tissue>
    </source>
</reference>
<sequence length="113" mass="12956">MPTITKKICKKYTAYNTSTIRDKTGRLMFREKELEDRWIECVEEVLNRPPPEVAADIPPAEVDSEVKSLKKGNAPGLDNLGPELFNAHPVVAASILQQLFYEIWKGERILEEW</sequence>
<dbReference type="Proteomes" id="UP000275408">
    <property type="component" value="Unassembled WGS sequence"/>
</dbReference>
<keyword evidence="2" id="KW-1185">Reference proteome</keyword>
<comment type="caution">
    <text evidence="1">The sequence shown here is derived from an EMBL/GenBank/DDBJ whole genome shotgun (WGS) entry which is preliminary data.</text>
</comment>
<evidence type="ECO:0008006" key="3">
    <source>
        <dbReference type="Google" id="ProtNLM"/>
    </source>
</evidence>
<dbReference type="AlphaFoldDB" id="A0A3M6T6Y7"/>
<dbReference type="EMBL" id="RCHS01004191">
    <property type="protein sequence ID" value="RMX37112.1"/>
    <property type="molecule type" value="Genomic_DNA"/>
</dbReference>
<organism evidence="1 2">
    <name type="scientific">Pocillopora damicornis</name>
    <name type="common">Cauliflower coral</name>
    <name type="synonym">Millepora damicornis</name>
    <dbReference type="NCBI Taxonomy" id="46731"/>
    <lineage>
        <taxon>Eukaryota</taxon>
        <taxon>Metazoa</taxon>
        <taxon>Cnidaria</taxon>
        <taxon>Anthozoa</taxon>
        <taxon>Hexacorallia</taxon>
        <taxon>Scleractinia</taxon>
        <taxon>Astrocoeniina</taxon>
        <taxon>Pocilloporidae</taxon>
        <taxon>Pocillopora</taxon>
    </lineage>
</organism>
<name>A0A3M6T6Y7_POCDA</name>
<proteinExistence type="predicted"/>
<gene>
    <name evidence="1" type="ORF">pdam_00016597</name>
</gene>
<accession>A0A3M6T6Y7</accession>